<gene>
    <name evidence="1" type="ORF">S01H1_17316</name>
</gene>
<dbReference type="AlphaFoldDB" id="X0RQ16"/>
<feature type="non-terminal residue" evidence="1">
    <location>
        <position position="46"/>
    </location>
</feature>
<accession>X0RQ16</accession>
<comment type="caution">
    <text evidence="1">The sequence shown here is derived from an EMBL/GenBank/DDBJ whole genome shotgun (WGS) entry which is preliminary data.</text>
</comment>
<protein>
    <submittedName>
        <fullName evidence="1">Uncharacterized protein</fullName>
    </submittedName>
</protein>
<name>X0RQ16_9ZZZZ</name>
<organism evidence="1">
    <name type="scientific">marine sediment metagenome</name>
    <dbReference type="NCBI Taxonomy" id="412755"/>
    <lineage>
        <taxon>unclassified sequences</taxon>
        <taxon>metagenomes</taxon>
        <taxon>ecological metagenomes</taxon>
    </lineage>
</organism>
<evidence type="ECO:0000313" key="1">
    <source>
        <dbReference type="EMBL" id="GAF70939.1"/>
    </source>
</evidence>
<sequence length="46" mass="5067">MVWHENNEMGIDEIKNLPEGTYVLVRKGCGLVGGPIRPKSELTDAV</sequence>
<proteinExistence type="predicted"/>
<reference evidence="1" key="1">
    <citation type="journal article" date="2014" name="Front. Microbiol.">
        <title>High frequency of phylogenetically diverse reductive dehalogenase-homologous genes in deep subseafloor sedimentary metagenomes.</title>
        <authorList>
            <person name="Kawai M."/>
            <person name="Futagami T."/>
            <person name="Toyoda A."/>
            <person name="Takaki Y."/>
            <person name="Nishi S."/>
            <person name="Hori S."/>
            <person name="Arai W."/>
            <person name="Tsubouchi T."/>
            <person name="Morono Y."/>
            <person name="Uchiyama I."/>
            <person name="Ito T."/>
            <person name="Fujiyama A."/>
            <person name="Inagaki F."/>
            <person name="Takami H."/>
        </authorList>
    </citation>
    <scope>NUCLEOTIDE SEQUENCE</scope>
    <source>
        <strain evidence="1">Expedition CK06-06</strain>
    </source>
</reference>
<dbReference type="EMBL" id="BARS01009175">
    <property type="protein sequence ID" value="GAF70939.1"/>
    <property type="molecule type" value="Genomic_DNA"/>
</dbReference>